<dbReference type="InterPro" id="IPR011047">
    <property type="entry name" value="Quinoprotein_ADH-like_sf"/>
</dbReference>
<dbReference type="SUPFAM" id="SSF50998">
    <property type="entry name" value="Quinoprotein alcohol dehydrogenase-like"/>
    <property type="match status" value="1"/>
</dbReference>
<evidence type="ECO:0000313" key="2">
    <source>
        <dbReference type="EMBL" id="GIM05319.1"/>
    </source>
</evidence>
<dbReference type="EMBL" id="BNCQ01000018">
    <property type="protein sequence ID" value="GIM05319.1"/>
    <property type="molecule type" value="Genomic_DNA"/>
</dbReference>
<evidence type="ECO:0000313" key="3">
    <source>
        <dbReference type="Proteomes" id="UP000722791"/>
    </source>
</evidence>
<accession>A0A8J4LQP8</accession>
<dbReference type="GO" id="GO:0016592">
    <property type="term" value="C:mediator complex"/>
    <property type="evidence" value="ECO:0007669"/>
    <property type="project" value="TreeGrafter"/>
</dbReference>
<dbReference type="PANTHER" id="PTHR46007">
    <property type="entry name" value="MEDIATOR OF RNA POLYMERASE II TRANSCRIPTION SUBUNIT 12"/>
    <property type="match status" value="1"/>
</dbReference>
<gene>
    <name evidence="2" type="ORF">Vretimale_9784</name>
</gene>
<dbReference type="GO" id="GO:0045944">
    <property type="term" value="P:positive regulation of transcription by RNA polymerase II"/>
    <property type="evidence" value="ECO:0007669"/>
    <property type="project" value="TreeGrafter"/>
</dbReference>
<feature type="compositionally biased region" description="Low complexity" evidence="1">
    <location>
        <begin position="364"/>
        <end position="373"/>
    </location>
</feature>
<organism evidence="2 3">
    <name type="scientific">Volvox reticuliferus</name>
    <dbReference type="NCBI Taxonomy" id="1737510"/>
    <lineage>
        <taxon>Eukaryota</taxon>
        <taxon>Viridiplantae</taxon>
        <taxon>Chlorophyta</taxon>
        <taxon>core chlorophytes</taxon>
        <taxon>Chlorophyceae</taxon>
        <taxon>CS clade</taxon>
        <taxon>Chlamydomonadales</taxon>
        <taxon>Volvocaceae</taxon>
        <taxon>Volvox</taxon>
    </lineage>
</organism>
<comment type="caution">
    <text evidence="2">The sequence shown here is derived from an EMBL/GenBank/DDBJ whole genome shotgun (WGS) entry which is preliminary data.</text>
</comment>
<protein>
    <submittedName>
        <fullName evidence="2">Uncharacterized protein</fullName>
    </submittedName>
</protein>
<sequence>VGARTIAEGPACTGVIGSSTCAVTTAVMPTEALTRRQREFLQVLHRSLCTQATWLMHLGVVEEAAWQLLMELVAALGASRKWPLGVKAGELPHQLLLNVRSALRQARFDASPQQQPLRIHMLMMALSGCCTGTARVRLGIGLGTGDGHPSSPPSCWPLPVTRRTKTLGVTWGSPSASPKRGNYHSRLNPSGRPMRQQQQEQKEEVQDEQQQKQQPCHLRVLPPPPPPHQHHQASFAARGRALRLSLDIPFDSGRDDCGGDGRYTDPRGAALFVTPMTATARHAGGCGGYASASAATGRSPGAHPSTLPSFRASFTSAAGVNAGSGGAAIKPSIKRERSAANTSVGCPFSPTSSTANRGSFRSTSAGAANSGGPAGNAYSIKYERQLAAAAAAASPCRARLPSPGSLGKPSHYHQQQQQQQQQQQELELQHQGQGQGRLLSLLGRSRLGAAAAKAEEGSRPTPTSCCSVALGSGRPIMALVAAGGVVLAAPQEPACYVLSCQQDGGLRVTAKLPLSHLDAAYADKLAISPDGGTAALSVAPLSLLPLMPAPPRPQPQPLQQHRPWPVYSEPRQVGAGAAPAPAPAPATAAAATAASDAIRSRVLAVVDLRAGRIARELQLASHSRVTALVLSPTANLLASGCAASWARLWDARL</sequence>
<feature type="region of interest" description="Disordered" evidence="1">
    <location>
        <begin position="398"/>
        <end position="435"/>
    </location>
</feature>
<dbReference type="AlphaFoldDB" id="A0A8J4LQP8"/>
<feature type="region of interest" description="Disordered" evidence="1">
    <location>
        <begin position="168"/>
        <end position="237"/>
    </location>
</feature>
<feature type="region of interest" description="Disordered" evidence="1">
    <location>
        <begin position="324"/>
        <end position="373"/>
    </location>
</feature>
<reference evidence="2" key="1">
    <citation type="journal article" date="2021" name="Proc. Natl. Acad. Sci. U.S.A.">
        <title>Three genomes in the algal genus Volvox reveal the fate of a haploid sex-determining region after a transition to homothallism.</title>
        <authorList>
            <person name="Yamamoto K."/>
            <person name="Hamaji T."/>
            <person name="Kawai-Toyooka H."/>
            <person name="Matsuzaki R."/>
            <person name="Takahashi F."/>
            <person name="Nishimura Y."/>
            <person name="Kawachi M."/>
            <person name="Noguchi H."/>
            <person name="Minakuchi Y."/>
            <person name="Umen J.G."/>
            <person name="Toyoda A."/>
            <person name="Nozaki H."/>
        </authorList>
    </citation>
    <scope>NUCLEOTIDE SEQUENCE</scope>
    <source>
        <strain evidence="2">NIES-3785</strain>
    </source>
</reference>
<feature type="non-terminal residue" evidence="2">
    <location>
        <position position="653"/>
    </location>
</feature>
<feature type="non-terminal residue" evidence="2">
    <location>
        <position position="1"/>
    </location>
</feature>
<evidence type="ECO:0000256" key="1">
    <source>
        <dbReference type="SAM" id="MobiDB-lite"/>
    </source>
</evidence>
<dbReference type="GO" id="GO:0003713">
    <property type="term" value="F:transcription coactivator activity"/>
    <property type="evidence" value="ECO:0007669"/>
    <property type="project" value="TreeGrafter"/>
</dbReference>
<dbReference type="InterPro" id="IPR051647">
    <property type="entry name" value="Mediator_comp_sub12"/>
</dbReference>
<dbReference type="Proteomes" id="UP000722791">
    <property type="component" value="Unassembled WGS sequence"/>
</dbReference>
<name>A0A8J4LQP8_9CHLO</name>
<proteinExistence type="predicted"/>
<feature type="compositionally biased region" description="Polar residues" evidence="1">
    <location>
        <begin position="339"/>
        <end position="363"/>
    </location>
</feature>
<feature type="compositionally biased region" description="Low complexity" evidence="1">
    <location>
        <begin position="413"/>
        <end position="435"/>
    </location>
</feature>
<dbReference type="PANTHER" id="PTHR46007:SF8">
    <property type="entry name" value="C2H2-TYPE DOMAIN-CONTAINING PROTEIN"/>
    <property type="match status" value="1"/>
</dbReference>